<dbReference type="GO" id="GO:0042800">
    <property type="term" value="F:histone H3K4 methyltransferase activity"/>
    <property type="evidence" value="ECO:0007669"/>
    <property type="project" value="TreeGrafter"/>
</dbReference>
<dbReference type="InterPro" id="IPR052709">
    <property type="entry name" value="Transposase-MT_Hybrid"/>
</dbReference>
<dbReference type="GeneTree" id="ENSGT00440000033232"/>
<dbReference type="GO" id="GO:0000793">
    <property type="term" value="C:condensed chromosome"/>
    <property type="evidence" value="ECO:0007669"/>
    <property type="project" value="TreeGrafter"/>
</dbReference>
<proteinExistence type="predicted"/>
<keyword evidence="3" id="KW-1185">Reference proteome</keyword>
<reference evidence="2 3" key="1">
    <citation type="submission" date="2013-03" db="EMBL/GenBank/DDBJ databases">
        <authorList>
            <person name="Warren W."/>
            <person name="Wilson R.K."/>
        </authorList>
    </citation>
    <scope>NUCLEOTIDE SEQUENCE</scope>
</reference>
<dbReference type="GO" id="GO:0046975">
    <property type="term" value="F:histone H3K36 methyltransferase activity"/>
    <property type="evidence" value="ECO:0007669"/>
    <property type="project" value="TreeGrafter"/>
</dbReference>
<dbReference type="GO" id="GO:0035861">
    <property type="term" value="C:site of double-strand break"/>
    <property type="evidence" value="ECO:0007669"/>
    <property type="project" value="TreeGrafter"/>
</dbReference>
<dbReference type="GO" id="GO:0000729">
    <property type="term" value="P:DNA double-strand break processing"/>
    <property type="evidence" value="ECO:0007669"/>
    <property type="project" value="TreeGrafter"/>
</dbReference>
<feature type="domain" description="Mos1 transposase HTH" evidence="1">
    <location>
        <begin position="7"/>
        <end position="56"/>
    </location>
</feature>
<dbReference type="GO" id="GO:0031297">
    <property type="term" value="P:replication fork processing"/>
    <property type="evidence" value="ECO:0007669"/>
    <property type="project" value="TreeGrafter"/>
</dbReference>
<dbReference type="Ensembl" id="ENSMFAT00000081893.1">
    <property type="protein sequence ID" value="ENSMFAP00000057659.1"/>
    <property type="gene ID" value="ENSMFAG00000059741.1"/>
</dbReference>
<dbReference type="GO" id="GO:0006303">
    <property type="term" value="P:double-strand break repair via nonhomologous end joining"/>
    <property type="evidence" value="ECO:0007669"/>
    <property type="project" value="TreeGrafter"/>
</dbReference>
<dbReference type="Pfam" id="PF17906">
    <property type="entry name" value="HTH_48"/>
    <property type="match status" value="1"/>
</dbReference>
<accession>A0A7N9D5K5</accession>
<evidence type="ECO:0000313" key="2">
    <source>
        <dbReference type="Ensembl" id="ENSMFAP00000057659.1"/>
    </source>
</evidence>
<evidence type="ECO:0000313" key="3">
    <source>
        <dbReference type="Proteomes" id="UP000233100"/>
    </source>
</evidence>
<organism evidence="2 3">
    <name type="scientific">Macaca fascicularis</name>
    <name type="common">Crab-eating macaque</name>
    <name type="synonym">Cynomolgus monkey</name>
    <dbReference type="NCBI Taxonomy" id="9541"/>
    <lineage>
        <taxon>Eukaryota</taxon>
        <taxon>Metazoa</taxon>
        <taxon>Chordata</taxon>
        <taxon>Craniata</taxon>
        <taxon>Vertebrata</taxon>
        <taxon>Euteleostomi</taxon>
        <taxon>Mammalia</taxon>
        <taxon>Eutheria</taxon>
        <taxon>Euarchontoglires</taxon>
        <taxon>Primates</taxon>
        <taxon>Haplorrhini</taxon>
        <taxon>Catarrhini</taxon>
        <taxon>Cercopithecidae</taxon>
        <taxon>Cercopithecinae</taxon>
        <taxon>Macaca</taxon>
    </lineage>
</organism>
<evidence type="ECO:0000259" key="1">
    <source>
        <dbReference type="Pfam" id="PF17906"/>
    </source>
</evidence>
<protein>
    <recommendedName>
        <fullName evidence="1">Mos1 transposase HTH domain-containing protein</fullName>
    </recommendedName>
</protein>
<dbReference type="GO" id="GO:0044547">
    <property type="term" value="F:DNA topoisomerase binding"/>
    <property type="evidence" value="ECO:0007669"/>
    <property type="project" value="TreeGrafter"/>
</dbReference>
<dbReference type="GO" id="GO:0000014">
    <property type="term" value="F:single-stranded DNA endodeoxyribonuclease activity"/>
    <property type="evidence" value="ECO:0007669"/>
    <property type="project" value="TreeGrafter"/>
</dbReference>
<reference evidence="2" key="3">
    <citation type="submission" date="2025-09" db="UniProtKB">
        <authorList>
            <consortium name="Ensembl"/>
        </authorList>
    </citation>
    <scope>IDENTIFICATION</scope>
</reference>
<reference evidence="2" key="2">
    <citation type="submission" date="2025-08" db="UniProtKB">
        <authorList>
            <consortium name="Ensembl"/>
        </authorList>
    </citation>
    <scope>IDENTIFICATION</scope>
</reference>
<dbReference type="Proteomes" id="UP000233100">
    <property type="component" value="Chromosome 7"/>
</dbReference>
<sequence>MEMMLDKKQIRVVFLFKFKMGHKAAETACSVNNAFGPGIANKGTVQWWFKKFCKGDNSLEDEECSGRPSKVGNDQLRAIIEADPLTATLEVAEELNIDHPTVIRHSKHIRRV</sequence>
<dbReference type="PANTHER" id="PTHR46060:SF2">
    <property type="entry name" value="HISTONE-LYSINE N-METHYLTRANSFERASE SETMAR"/>
    <property type="match status" value="1"/>
</dbReference>
<dbReference type="GO" id="GO:0005634">
    <property type="term" value="C:nucleus"/>
    <property type="evidence" value="ECO:0007669"/>
    <property type="project" value="TreeGrafter"/>
</dbReference>
<dbReference type="AlphaFoldDB" id="A0A7N9D5K5"/>
<dbReference type="InterPro" id="IPR041426">
    <property type="entry name" value="Mos1_HTH"/>
</dbReference>
<name>A0A7N9D5K5_MACFA</name>
<dbReference type="GO" id="GO:0044774">
    <property type="term" value="P:mitotic DNA integrity checkpoint signaling"/>
    <property type="evidence" value="ECO:0007669"/>
    <property type="project" value="TreeGrafter"/>
</dbReference>
<dbReference type="PANTHER" id="PTHR46060">
    <property type="entry name" value="MARINER MOS1 TRANSPOSASE-LIKE PROTEIN"/>
    <property type="match status" value="1"/>
</dbReference>
<dbReference type="GO" id="GO:0015074">
    <property type="term" value="P:DNA integration"/>
    <property type="evidence" value="ECO:0007669"/>
    <property type="project" value="TreeGrafter"/>
</dbReference>
<dbReference type="GO" id="GO:0003697">
    <property type="term" value="F:single-stranded DNA binding"/>
    <property type="evidence" value="ECO:0007669"/>
    <property type="project" value="TreeGrafter"/>
</dbReference>
<dbReference type="GO" id="GO:0003690">
    <property type="term" value="F:double-stranded DNA binding"/>
    <property type="evidence" value="ECO:0007669"/>
    <property type="project" value="TreeGrafter"/>
</dbReference>
<dbReference type="Gene3D" id="1.10.10.1450">
    <property type="match status" value="1"/>
</dbReference>